<gene>
    <name evidence="2" type="ORF">PGLA1383_LOCUS46165</name>
</gene>
<keyword evidence="3" id="KW-1185">Reference proteome</keyword>
<sequence length="1520" mass="166625">MSASSASGKRGEPAPLEGPLPKSLLQEFITPINNTLEQHGAELVNVNQRLDDHANKFQAYDARIDEQAARLQDMHRIGVDVSALRARFEATPPVFAARPGSVAAPAPFADSFDFVPSFVELKGWSVFGEDNTKLPYAEAVELAEEVLSRLLPEARSLVSRHRVRNHLNYKVDFLVPGGLDDCLRVRAAIKDALAENPSAKHNRDIYATIQRSPGQAKKVAHVAVAKAALLARVPQGGASFEADWLLGSLHAGPSEDLLGCFRDDAWVWQEAALLRHYPHIDLLSLKTATAEPDVDYEGALMDLQDLVLSATSSFHPALVAVGLDAQTELPPCALPELVGDFATGCWRKHGLRGDAFLEFLSRLSLTAANTCPPDVAHAAPWTHQHWVTKALKQIYFVGVRAPLGFTSQVRHDLDAASDHKPIHCVLRREPLSAVPCRAPRPSKGWQPLDSSSLAHFRNLVLDQTQIAPSGRTECSLLQFEQAVVEACDAVPHSTFASRRHRERPPEPPGIIAARQLLQATLDPLLKHERGRRLRTLRRRWHRQLMAAKRKRDATGDSAHIAVSISVALEARARLNHDKRPGADEVCPEALQALPWTVVLAIALQFETRLNSPWQSDTPSSWLRVYGMCIPKEGRPHRLTQWRVIAVVSFFQKWYTAVLTILLERMALPLKTNSLGFTRGRQTMEAIETLRLLLQKSSEWNLPLAIGSADVLKAFDHMQHDCIEASLWEQQGGTETPRVFARLFDSALAPVLELWDNAGFGFYLSELEITVTHVIWADNVYVIGTSKQMIVDMLAMASMAMRPWGLFWKPSSLSCLANAKAQSMDGRSEMQVPSLDPSTPVLTCPVVAELLVLGVCLDRAGNSQCSVRHRLAAASQLCCRSAPLRSRIERFYCTVVRTLLYGSGGWSPSASVCGLLRSFELRCLRAMLGRRRKPNESYVEWARRSNARLRACLHRWGQLSVCQLFFKSLHGWAGHVCRAPADLDLHHVVRWRTTAWWQALQIVGESDFRNVMGWRHARPGNHTRWETPLFSAFGSDWMATTSSRTLWAATVETFVHFTLGAMEDLHSGKFSFAHFLRRPSTAQRSLVPFAAIPVLMSSEIHFSNTALDARRAPACRRVAFCLDSEVVVHWINGEGRVSEPGCTTLVSQVQDHLAMLQLQGVIMPWSLCGAFLRAIPREANVEADALANAALDLGLGSVSWFSVPSDFADIVFHSDGSSRGNPGPAACAAIISVWADGQWCRAASGSRVLEPTTNTVAELEGSALAFEMLVGVLGRYLVCIGGKSGRSHQSVTEESPQLTDELVGGSADVLDTLTGIWAPLPCRLESPRVYFGAAVVGSSIVVCGGMALGASERGLDRLVSTEILDARELPQLFEPSLTAGGLEMRWRPGPALAIPRSDLSLAGPICGNLYAVGGTIACLAGDGDRTIEVLDAAAMLFQTADELEHSWERRSWVLPESCRNSSAVALNGRLVLIGGSERSVLISTARGTELQRPTGIEWIPTGIDLDSLRLGAKAVAFGSGA</sequence>
<comment type="caution">
    <text evidence="2">The sequence shown here is derived from an EMBL/GenBank/DDBJ whole genome shotgun (WGS) entry which is preliminary data.</text>
</comment>
<dbReference type="SUPFAM" id="SSF117281">
    <property type="entry name" value="Kelch motif"/>
    <property type="match status" value="1"/>
</dbReference>
<dbReference type="InterPro" id="IPR015915">
    <property type="entry name" value="Kelch-typ_b-propeller"/>
</dbReference>
<dbReference type="Gene3D" id="2.120.10.80">
    <property type="entry name" value="Kelch-type beta propeller"/>
    <property type="match status" value="1"/>
</dbReference>
<evidence type="ECO:0000313" key="3">
    <source>
        <dbReference type="Proteomes" id="UP000654075"/>
    </source>
</evidence>
<dbReference type="EMBL" id="CAJNNV010029697">
    <property type="protein sequence ID" value="CAE8629740.1"/>
    <property type="molecule type" value="Genomic_DNA"/>
</dbReference>
<reference evidence="2" key="1">
    <citation type="submission" date="2021-02" db="EMBL/GenBank/DDBJ databases">
        <authorList>
            <person name="Dougan E. K."/>
            <person name="Rhodes N."/>
            <person name="Thang M."/>
            <person name="Chan C."/>
        </authorList>
    </citation>
    <scope>NUCLEOTIDE SEQUENCE</scope>
</reference>
<dbReference type="Gene3D" id="3.30.420.10">
    <property type="entry name" value="Ribonuclease H-like superfamily/Ribonuclease H"/>
    <property type="match status" value="1"/>
</dbReference>
<dbReference type="SUPFAM" id="SSF53098">
    <property type="entry name" value="Ribonuclease H-like"/>
    <property type="match status" value="1"/>
</dbReference>
<protein>
    <recommendedName>
        <fullName evidence="4">Reverse transcriptase domain-containing protein</fullName>
    </recommendedName>
</protein>
<evidence type="ECO:0000313" key="2">
    <source>
        <dbReference type="EMBL" id="CAE8629740.1"/>
    </source>
</evidence>
<name>A0A813GVC3_POLGL</name>
<dbReference type="OrthoDB" id="407509at2759"/>
<dbReference type="GO" id="GO:0003676">
    <property type="term" value="F:nucleic acid binding"/>
    <property type="evidence" value="ECO:0007669"/>
    <property type="project" value="InterPro"/>
</dbReference>
<accession>A0A813GVC3</accession>
<evidence type="ECO:0000256" key="1">
    <source>
        <dbReference type="SAM" id="MobiDB-lite"/>
    </source>
</evidence>
<proteinExistence type="predicted"/>
<feature type="region of interest" description="Disordered" evidence="1">
    <location>
        <begin position="1"/>
        <end position="20"/>
    </location>
</feature>
<evidence type="ECO:0008006" key="4">
    <source>
        <dbReference type="Google" id="ProtNLM"/>
    </source>
</evidence>
<organism evidence="2 3">
    <name type="scientific">Polarella glacialis</name>
    <name type="common">Dinoflagellate</name>
    <dbReference type="NCBI Taxonomy" id="89957"/>
    <lineage>
        <taxon>Eukaryota</taxon>
        <taxon>Sar</taxon>
        <taxon>Alveolata</taxon>
        <taxon>Dinophyceae</taxon>
        <taxon>Suessiales</taxon>
        <taxon>Suessiaceae</taxon>
        <taxon>Polarella</taxon>
    </lineage>
</organism>
<dbReference type="InterPro" id="IPR036397">
    <property type="entry name" value="RNaseH_sf"/>
</dbReference>
<dbReference type="Proteomes" id="UP000654075">
    <property type="component" value="Unassembled WGS sequence"/>
</dbReference>
<dbReference type="InterPro" id="IPR012337">
    <property type="entry name" value="RNaseH-like_sf"/>
</dbReference>